<name>A0ABV4JQN0_9ENTR</name>
<organism evidence="1 2">
    <name type="scientific">Enterobacter rongchengensis</name>
    <dbReference type="NCBI Taxonomy" id="3030999"/>
    <lineage>
        <taxon>Bacteria</taxon>
        <taxon>Pseudomonadati</taxon>
        <taxon>Pseudomonadota</taxon>
        <taxon>Gammaproteobacteria</taxon>
        <taxon>Enterobacterales</taxon>
        <taxon>Enterobacteriaceae</taxon>
        <taxon>Enterobacter</taxon>
    </lineage>
</organism>
<accession>A0ABV4JQN0</accession>
<keyword evidence="2" id="KW-1185">Reference proteome</keyword>
<evidence type="ECO:0000313" key="1">
    <source>
        <dbReference type="EMBL" id="MEZ4054725.1"/>
    </source>
</evidence>
<gene>
    <name evidence="1" type="ORF">QVM81_24670</name>
</gene>
<protein>
    <submittedName>
        <fullName evidence="1">Uncharacterized protein</fullName>
    </submittedName>
</protein>
<sequence length="68" mass="7257">MSKSLPGPLNPLAKALLIRHSLRPQRALTRIGLGLAISAAMVAQVQAQEWTLDIPAQSMNSALQALAR</sequence>
<comment type="caution">
    <text evidence="1">The sequence shown here is derived from an EMBL/GenBank/DDBJ whole genome shotgun (WGS) entry which is preliminary data.</text>
</comment>
<feature type="non-terminal residue" evidence="1">
    <location>
        <position position="68"/>
    </location>
</feature>
<dbReference type="EMBL" id="JAUEHC010000140">
    <property type="protein sequence ID" value="MEZ4054725.1"/>
    <property type="molecule type" value="Genomic_DNA"/>
</dbReference>
<proteinExistence type="predicted"/>
<reference evidence="1 2" key="1">
    <citation type="submission" date="2023-06" db="EMBL/GenBank/DDBJ databases">
        <title>Genome characterization of Enterobacterales and Pseudomonas spp isolates with different phenotypes to cefepime-taniborbactam.</title>
        <authorList>
            <person name="Hernandez-Garcia M."/>
            <person name="Garcia-Castillo M."/>
            <person name="Ruiz-Garbajosa P."/>
            <person name="Canton R."/>
        </authorList>
    </citation>
    <scope>NUCLEOTIDE SEQUENCE [LARGE SCALE GENOMIC DNA]</scope>
    <source>
        <strain evidence="1 2">A003</strain>
    </source>
</reference>
<dbReference type="RefSeq" id="WP_371196808.1">
    <property type="nucleotide sequence ID" value="NZ_JAUEHC010000140.1"/>
</dbReference>
<evidence type="ECO:0000313" key="2">
    <source>
        <dbReference type="Proteomes" id="UP001567731"/>
    </source>
</evidence>
<dbReference type="Proteomes" id="UP001567731">
    <property type="component" value="Unassembled WGS sequence"/>
</dbReference>